<dbReference type="Gene3D" id="1.20.1250.20">
    <property type="entry name" value="MFS general substrate transporter like domains"/>
    <property type="match status" value="1"/>
</dbReference>
<evidence type="ECO:0000256" key="6">
    <source>
        <dbReference type="SAM" id="Phobius"/>
    </source>
</evidence>
<dbReference type="Proteomes" id="UP001108240">
    <property type="component" value="Unplaced"/>
</dbReference>
<evidence type="ECO:0000313" key="9">
    <source>
        <dbReference type="Proteomes" id="UP001108240"/>
    </source>
</evidence>
<dbReference type="InterPro" id="IPR036259">
    <property type="entry name" value="MFS_trans_sf"/>
</dbReference>
<dbReference type="NCBIfam" id="TIGR00879">
    <property type="entry name" value="SP"/>
    <property type="match status" value="1"/>
</dbReference>
<dbReference type="PROSITE" id="PS50850">
    <property type="entry name" value="MFS"/>
    <property type="match status" value="1"/>
</dbReference>
<proteinExistence type="inferred from homology"/>
<keyword evidence="3 6" id="KW-1133">Transmembrane helix</keyword>
<dbReference type="PROSITE" id="PS00217">
    <property type="entry name" value="SUGAR_TRANSPORT_2"/>
    <property type="match status" value="1"/>
</dbReference>
<dbReference type="GO" id="GO:0032868">
    <property type="term" value="P:response to insulin"/>
    <property type="evidence" value="ECO:0007669"/>
    <property type="project" value="TreeGrafter"/>
</dbReference>
<feature type="transmembrane region" description="Helical" evidence="6">
    <location>
        <begin position="7"/>
        <end position="28"/>
    </location>
</feature>
<dbReference type="InterPro" id="IPR003663">
    <property type="entry name" value="Sugar/inositol_transpt"/>
</dbReference>
<evidence type="ECO:0000313" key="8">
    <source>
        <dbReference type="Ensembl" id="ENSCCRP00000041513.1"/>
    </source>
</evidence>
<feature type="transmembrane region" description="Helical" evidence="6">
    <location>
        <begin position="306"/>
        <end position="328"/>
    </location>
</feature>
<evidence type="ECO:0000256" key="5">
    <source>
        <dbReference type="RuleBase" id="RU003346"/>
    </source>
</evidence>
<organism evidence="8 9">
    <name type="scientific">Cyprinus carpio carpio</name>
    <dbReference type="NCBI Taxonomy" id="630221"/>
    <lineage>
        <taxon>Eukaryota</taxon>
        <taxon>Metazoa</taxon>
        <taxon>Chordata</taxon>
        <taxon>Craniata</taxon>
        <taxon>Vertebrata</taxon>
        <taxon>Euteleostomi</taxon>
        <taxon>Actinopterygii</taxon>
        <taxon>Neopterygii</taxon>
        <taxon>Teleostei</taxon>
        <taxon>Ostariophysi</taxon>
        <taxon>Cypriniformes</taxon>
        <taxon>Cyprinidae</taxon>
        <taxon>Cyprininae</taxon>
        <taxon>Cyprinus</taxon>
    </lineage>
</organism>
<feature type="transmembrane region" description="Helical" evidence="6">
    <location>
        <begin position="436"/>
        <end position="455"/>
    </location>
</feature>
<feature type="transmembrane region" description="Helical" evidence="6">
    <location>
        <begin position="407"/>
        <end position="430"/>
    </location>
</feature>
<dbReference type="InterPro" id="IPR045263">
    <property type="entry name" value="GLUT"/>
</dbReference>
<dbReference type="GeneTree" id="ENSGT00940000166444"/>
<dbReference type="InterPro" id="IPR020846">
    <property type="entry name" value="MFS_dom"/>
</dbReference>
<feature type="transmembrane region" description="Helical" evidence="6">
    <location>
        <begin position="340"/>
        <end position="365"/>
    </location>
</feature>
<keyword evidence="9" id="KW-1185">Reference proteome</keyword>
<dbReference type="PANTHER" id="PTHR23503:SF124">
    <property type="entry name" value="SOLUTE CARRIER FAMILY 2 MEMBER 3B"/>
    <property type="match status" value="1"/>
</dbReference>
<evidence type="ECO:0000259" key="7">
    <source>
        <dbReference type="PROSITE" id="PS50850"/>
    </source>
</evidence>
<accession>A0A8C1C105</accession>
<dbReference type="GO" id="GO:0016324">
    <property type="term" value="C:apical plasma membrane"/>
    <property type="evidence" value="ECO:0007669"/>
    <property type="project" value="TreeGrafter"/>
</dbReference>
<keyword evidence="2 6" id="KW-0812">Transmembrane</keyword>
<dbReference type="GO" id="GO:0046323">
    <property type="term" value="P:D-glucose import"/>
    <property type="evidence" value="ECO:0007669"/>
    <property type="project" value="TreeGrafter"/>
</dbReference>
<feature type="transmembrane region" description="Helical" evidence="6">
    <location>
        <begin position="64"/>
        <end position="83"/>
    </location>
</feature>
<evidence type="ECO:0000256" key="4">
    <source>
        <dbReference type="ARBA" id="ARBA00023136"/>
    </source>
</evidence>
<keyword evidence="4 6" id="KW-0472">Membrane</keyword>
<dbReference type="Ensembl" id="ENSCCRT00000045001.2">
    <property type="protein sequence ID" value="ENSCCRP00000041513.1"/>
    <property type="gene ID" value="ENSCCRG00000022108.2"/>
</dbReference>
<reference evidence="8" key="2">
    <citation type="submission" date="2025-09" db="UniProtKB">
        <authorList>
            <consortium name="Ensembl"/>
        </authorList>
    </citation>
    <scope>IDENTIFICATION</scope>
</reference>
<dbReference type="Pfam" id="PF00083">
    <property type="entry name" value="Sugar_tr"/>
    <property type="match status" value="1"/>
</dbReference>
<feature type="transmembrane region" description="Helical" evidence="6">
    <location>
        <begin position="156"/>
        <end position="179"/>
    </location>
</feature>
<feature type="domain" description="Major facilitator superfamily (MFS) profile" evidence="7">
    <location>
        <begin position="15"/>
        <end position="461"/>
    </location>
</feature>
<name>A0A8C1C105_CYPCA</name>
<dbReference type="PROSITE" id="PS00216">
    <property type="entry name" value="SUGAR_TRANSPORT_1"/>
    <property type="match status" value="2"/>
</dbReference>
<dbReference type="CDD" id="cd17431">
    <property type="entry name" value="MFS_GLUT_Class1"/>
    <property type="match status" value="1"/>
</dbReference>
<keyword evidence="5" id="KW-0813">Transport</keyword>
<protein>
    <submittedName>
        <fullName evidence="8">Solute carrier family 2 member 3b</fullName>
    </submittedName>
</protein>
<evidence type="ECO:0000256" key="3">
    <source>
        <dbReference type="ARBA" id="ARBA00022989"/>
    </source>
</evidence>
<dbReference type="GO" id="GO:0070837">
    <property type="term" value="P:dehydroascorbic acid transport"/>
    <property type="evidence" value="ECO:0007669"/>
    <property type="project" value="TreeGrafter"/>
</dbReference>
<dbReference type="AlphaFoldDB" id="A0A8C1C105"/>
<dbReference type="GO" id="GO:0055056">
    <property type="term" value="F:D-glucose transmembrane transporter activity"/>
    <property type="evidence" value="ECO:0007669"/>
    <property type="project" value="TreeGrafter"/>
</dbReference>
<feature type="transmembrane region" description="Helical" evidence="6">
    <location>
        <begin position="185"/>
        <end position="206"/>
    </location>
</feature>
<feature type="transmembrane region" description="Helical" evidence="6">
    <location>
        <begin position="272"/>
        <end position="294"/>
    </location>
</feature>
<dbReference type="InterPro" id="IPR005828">
    <property type="entry name" value="MFS_sugar_transport-like"/>
</dbReference>
<feature type="transmembrane region" description="Helical" evidence="6">
    <location>
        <begin position="95"/>
        <end position="115"/>
    </location>
</feature>
<evidence type="ECO:0000256" key="2">
    <source>
        <dbReference type="ARBA" id="ARBA00022692"/>
    </source>
</evidence>
<reference evidence="8" key="1">
    <citation type="submission" date="2025-08" db="UniProtKB">
        <authorList>
            <consortium name="Ensembl"/>
        </authorList>
    </citation>
    <scope>IDENTIFICATION</scope>
</reference>
<sequence length="485" mass="52684">RNCAGKQVTWCLMFCVSTAVIGSLQFGYNTGVINAPDEKVQDFIRNVTQERSGEPMEKSTLTTVWSLTVSIFNVGGMIGSLSVGTLVDKLGRRKCMFLSNILALIGGGLMGLSSMCTSYELIIVGRLVIGAFCGLCTGLTPMYVGEIAPTALRGAFGTLHQLGVVIGILIAQILGLEILLGSQSLWPLLLALTAVPAVLQCVMLIFCPESPRYLLITLNQEEEARQVLTRLRGHSDVEDDIREMKEEALKMSMEKKVSIPELFRNSAYRQPIIIAIILQLSQQLSGINAVIYYSTKIFRYAGITEAVYATIGVGAVNTLFTVISLFLVERAGRRTLHMVGLAGMTVCALLMTISLEILVSLGLIATSPISVLAILAVFGFVASFEMGPGPIPWFIVAELFAQGPRPAAIAVAGCCNWTASFLVGLFFPKLLELCQAYVFIIFLILLIIFFVFTYFRVPETKGRTFEDIASGFSSAANYMSPEANL</sequence>
<evidence type="ECO:0000256" key="1">
    <source>
        <dbReference type="ARBA" id="ARBA00004141"/>
    </source>
</evidence>
<comment type="subcellular location">
    <subcellularLocation>
        <location evidence="1">Membrane</location>
        <topology evidence="1">Multi-pass membrane protein</topology>
    </subcellularLocation>
</comment>
<dbReference type="SUPFAM" id="SSF103473">
    <property type="entry name" value="MFS general substrate transporter"/>
    <property type="match status" value="1"/>
</dbReference>
<dbReference type="InterPro" id="IPR005829">
    <property type="entry name" value="Sugar_transporter_CS"/>
</dbReference>
<dbReference type="GO" id="GO:0016323">
    <property type="term" value="C:basolateral plasma membrane"/>
    <property type="evidence" value="ECO:0007669"/>
    <property type="project" value="TreeGrafter"/>
</dbReference>
<dbReference type="FunFam" id="1.20.1250.20:FF:000029">
    <property type="entry name" value="solute carrier family 2, facilitated glucose transporter member 4"/>
    <property type="match status" value="1"/>
</dbReference>
<dbReference type="PRINTS" id="PR00171">
    <property type="entry name" value="SUGRTRNSPORT"/>
</dbReference>
<feature type="transmembrane region" description="Helical" evidence="6">
    <location>
        <begin position="121"/>
        <end position="144"/>
    </location>
</feature>
<dbReference type="PANTHER" id="PTHR23503">
    <property type="entry name" value="SOLUTE CARRIER FAMILY 2"/>
    <property type="match status" value="1"/>
</dbReference>
<feature type="transmembrane region" description="Helical" evidence="6">
    <location>
        <begin position="371"/>
        <end position="395"/>
    </location>
</feature>
<comment type="similarity">
    <text evidence="5">Belongs to the major facilitator superfamily. Sugar transporter (TC 2.A.1.1) family.</text>
</comment>